<dbReference type="Proteomes" id="UP000569914">
    <property type="component" value="Unassembled WGS sequence"/>
</dbReference>
<organism evidence="8 9">
    <name type="scientific">Microlunatus parietis</name>
    <dbReference type="NCBI Taxonomy" id="682979"/>
    <lineage>
        <taxon>Bacteria</taxon>
        <taxon>Bacillati</taxon>
        <taxon>Actinomycetota</taxon>
        <taxon>Actinomycetes</taxon>
        <taxon>Propionibacteriales</taxon>
        <taxon>Propionibacteriaceae</taxon>
        <taxon>Microlunatus</taxon>
    </lineage>
</organism>
<proteinExistence type="inferred from homology"/>
<keyword evidence="6 7" id="KW-0472">Membrane</keyword>
<evidence type="ECO:0000256" key="6">
    <source>
        <dbReference type="ARBA" id="ARBA00023136"/>
    </source>
</evidence>
<evidence type="ECO:0000256" key="2">
    <source>
        <dbReference type="ARBA" id="ARBA00007977"/>
    </source>
</evidence>
<feature type="transmembrane region" description="Helical" evidence="7">
    <location>
        <begin position="154"/>
        <end position="172"/>
    </location>
</feature>
<evidence type="ECO:0000256" key="7">
    <source>
        <dbReference type="SAM" id="Phobius"/>
    </source>
</evidence>
<dbReference type="AlphaFoldDB" id="A0A7Y9IF43"/>
<dbReference type="RefSeq" id="WP_179758136.1">
    <property type="nucleotide sequence ID" value="NZ_JACCBU010000001.1"/>
</dbReference>
<gene>
    <name evidence="8" type="ORF">BKA15_006994</name>
</gene>
<keyword evidence="4 7" id="KW-0812">Transmembrane</keyword>
<evidence type="ECO:0000256" key="1">
    <source>
        <dbReference type="ARBA" id="ARBA00004651"/>
    </source>
</evidence>
<dbReference type="PANTHER" id="PTHR30106">
    <property type="entry name" value="INNER MEMBRANE PROTEIN YEIH-RELATED"/>
    <property type="match status" value="1"/>
</dbReference>
<feature type="transmembrane region" description="Helical" evidence="7">
    <location>
        <begin position="216"/>
        <end position="236"/>
    </location>
</feature>
<evidence type="ECO:0000256" key="3">
    <source>
        <dbReference type="ARBA" id="ARBA00022475"/>
    </source>
</evidence>
<accession>A0A7Y9IF43</accession>
<feature type="transmembrane region" description="Helical" evidence="7">
    <location>
        <begin position="65"/>
        <end position="86"/>
    </location>
</feature>
<dbReference type="Pfam" id="PF03601">
    <property type="entry name" value="Cons_hypoth698"/>
    <property type="match status" value="1"/>
</dbReference>
<feature type="transmembrane region" description="Helical" evidence="7">
    <location>
        <begin position="282"/>
        <end position="303"/>
    </location>
</feature>
<comment type="caution">
    <text evidence="8">The sequence shown here is derived from an EMBL/GenBank/DDBJ whole genome shotgun (WGS) entry which is preliminary data.</text>
</comment>
<dbReference type="PANTHER" id="PTHR30106:SF1">
    <property type="entry name" value="UPF0324 MEMBRANE PROTEIN FN0533"/>
    <property type="match status" value="1"/>
</dbReference>
<protein>
    <submittedName>
        <fullName evidence="8">Putative integral membrane protein (TIGR00698 family)</fullName>
    </submittedName>
</protein>
<feature type="transmembrane region" description="Helical" evidence="7">
    <location>
        <begin position="315"/>
        <end position="336"/>
    </location>
</feature>
<keyword evidence="9" id="KW-1185">Reference proteome</keyword>
<evidence type="ECO:0000256" key="5">
    <source>
        <dbReference type="ARBA" id="ARBA00022989"/>
    </source>
</evidence>
<sequence length="340" mass="34408">MTGGFLTRGRAVLPGLAVVGAGSVLASLLGGLVPLVGAPVFGLVIGALAGAVVPRLRSASLTPGYGLAGRFLLQAAIVVLGTGLSLRQVITVGRESLPVMIGTLIIALVGGAVLGRLFRLDSETTLLITVGTAICGASAIAATSAVIKPRDRAIGYAIGTIFTFNVAAVMIFPPLGHLLGLDPAAFGRWSGTAVNDTSSVVATAYAFNPAAGPQALVVKLARSLMIIPIVLVIAVINSRNRSGAERPTGRPQPWRLVPPFLIGFLVAAGLQTLGLIPASWQPALAALGLFLITAALTGIGLSLRLADLRRSGPKPLLLGALLWIAVAAASLGLQAATGQL</sequence>
<feature type="transmembrane region" description="Helical" evidence="7">
    <location>
        <begin position="98"/>
        <end position="118"/>
    </location>
</feature>
<dbReference type="EMBL" id="JACCBU010000001">
    <property type="protein sequence ID" value="NYE75665.1"/>
    <property type="molecule type" value="Genomic_DNA"/>
</dbReference>
<evidence type="ECO:0000256" key="4">
    <source>
        <dbReference type="ARBA" id="ARBA00022692"/>
    </source>
</evidence>
<evidence type="ECO:0000313" key="8">
    <source>
        <dbReference type="EMBL" id="NYE75665.1"/>
    </source>
</evidence>
<feature type="transmembrane region" description="Helical" evidence="7">
    <location>
        <begin position="12"/>
        <end position="45"/>
    </location>
</feature>
<comment type="subcellular location">
    <subcellularLocation>
        <location evidence="1">Cell membrane</location>
        <topology evidence="1">Multi-pass membrane protein</topology>
    </subcellularLocation>
</comment>
<dbReference type="GO" id="GO:0005886">
    <property type="term" value="C:plasma membrane"/>
    <property type="evidence" value="ECO:0007669"/>
    <property type="project" value="UniProtKB-SubCell"/>
</dbReference>
<name>A0A7Y9IF43_9ACTN</name>
<comment type="similarity">
    <text evidence="2">Belongs to the UPF0324 family.</text>
</comment>
<feature type="transmembrane region" description="Helical" evidence="7">
    <location>
        <begin position="124"/>
        <end position="147"/>
    </location>
</feature>
<evidence type="ECO:0000313" key="9">
    <source>
        <dbReference type="Proteomes" id="UP000569914"/>
    </source>
</evidence>
<keyword evidence="5 7" id="KW-1133">Transmembrane helix</keyword>
<dbReference type="InterPro" id="IPR018383">
    <property type="entry name" value="UPF0324_pro"/>
</dbReference>
<reference evidence="8 9" key="1">
    <citation type="submission" date="2020-07" db="EMBL/GenBank/DDBJ databases">
        <title>Sequencing the genomes of 1000 actinobacteria strains.</title>
        <authorList>
            <person name="Klenk H.-P."/>
        </authorList>
    </citation>
    <scope>NUCLEOTIDE SEQUENCE [LARGE SCALE GENOMIC DNA]</scope>
    <source>
        <strain evidence="8 9">DSM 22083</strain>
    </source>
</reference>
<keyword evidence="3" id="KW-1003">Cell membrane</keyword>
<feature type="transmembrane region" description="Helical" evidence="7">
    <location>
        <begin position="256"/>
        <end position="276"/>
    </location>
</feature>